<sequence length="318" mass="33411">MRTALIYLQESPGGLHPVCAELAAKGLELADDTAGVLICGGLTPELTAALRSSGLGRVYLYTIPAAGVFLQEAHKAAVTDCVRRLEPEILLFGATLEGRSLAPMIGAAFKTGVTADCTELSLNSAGQLVQTRPAFGGRIMASILTRTARPQIATARQGVFKAQPKAAGDCEIIPCELPGDIQPRLQIEDEGAAPAGEKGRRPVVVAVGGGLRDKADLALFEKLAEKLDADLMCSRVLVERGFLPQRRQIGLSGNAISAELLLCFGISGSVQFLSGIKGVKRLCAVNEDREAEIMKNADYPLLGDLYGVARAMLAAAGD</sequence>
<feature type="binding site" evidence="3">
    <location>
        <begin position="234"/>
        <end position="235"/>
    </location>
    <ligand>
        <name>FAD</name>
        <dbReference type="ChEBI" id="CHEBI:57692"/>
    </ligand>
</feature>
<dbReference type="PIRSF" id="PIRSF000089">
    <property type="entry name" value="Electra_flavoP_a"/>
    <property type="match status" value="1"/>
</dbReference>
<dbReference type="RefSeq" id="WP_096920080.1">
    <property type="nucleotide sequence ID" value="NZ_CP029487.1"/>
</dbReference>
<keyword evidence="2" id="KW-0285">Flavoprotein</keyword>
<feature type="binding site" evidence="3">
    <location>
        <position position="286"/>
    </location>
    <ligand>
        <name>FAD</name>
        <dbReference type="ChEBI" id="CHEBI:57692"/>
    </ligand>
</feature>
<evidence type="ECO:0000259" key="4">
    <source>
        <dbReference type="SMART" id="SM00893"/>
    </source>
</evidence>
<dbReference type="EMBL" id="CP029487">
    <property type="protein sequence ID" value="QCT73005.1"/>
    <property type="molecule type" value="Genomic_DNA"/>
</dbReference>
<dbReference type="SUPFAM" id="SSF52467">
    <property type="entry name" value="DHS-like NAD/FAD-binding domain"/>
    <property type="match status" value="1"/>
</dbReference>
<name>A0A4P9CDJ1_EUBML</name>
<evidence type="ECO:0000256" key="1">
    <source>
        <dbReference type="ARBA" id="ARBA00005817"/>
    </source>
</evidence>
<dbReference type="Gene3D" id="3.40.50.1220">
    <property type="entry name" value="TPP-binding domain"/>
    <property type="match status" value="1"/>
</dbReference>
<evidence type="ECO:0000256" key="3">
    <source>
        <dbReference type="PIRSR" id="PIRSR000089-1"/>
    </source>
</evidence>
<dbReference type="SUPFAM" id="SSF52402">
    <property type="entry name" value="Adenine nucleotide alpha hydrolases-like"/>
    <property type="match status" value="1"/>
</dbReference>
<proteinExistence type="inferred from homology"/>
<reference evidence="5 6" key="1">
    <citation type="submission" date="2018-05" db="EMBL/GenBank/DDBJ databases">
        <title>Genome comparison of Eubacterium sp.</title>
        <authorList>
            <person name="Feng Y."/>
            <person name="Sanchez-Andrea I."/>
            <person name="Stams A.J.M."/>
            <person name="De Vos W.M."/>
        </authorList>
    </citation>
    <scope>NUCLEOTIDE SEQUENCE [LARGE SCALE GENOMIC DNA]</scope>
    <source>
        <strain evidence="5 6">YI</strain>
    </source>
</reference>
<dbReference type="Pfam" id="PF01012">
    <property type="entry name" value="ETF"/>
    <property type="match status" value="1"/>
</dbReference>
<protein>
    <submittedName>
        <fullName evidence="5">Electron transfer flavoprotein subunit alpha/FixB family protein</fullName>
    </submittedName>
</protein>
<feature type="binding site" evidence="3">
    <location>
        <begin position="248"/>
        <end position="252"/>
    </location>
    <ligand>
        <name>FAD</name>
        <dbReference type="ChEBI" id="CHEBI:57692"/>
    </ligand>
</feature>
<dbReference type="SMART" id="SM00893">
    <property type="entry name" value="ETF"/>
    <property type="match status" value="1"/>
</dbReference>
<keyword evidence="3" id="KW-0274">FAD</keyword>
<dbReference type="InterPro" id="IPR014731">
    <property type="entry name" value="ETF_asu_C"/>
</dbReference>
<dbReference type="InterPro" id="IPR001308">
    <property type="entry name" value="ETF_a/FixB"/>
</dbReference>
<organism evidence="5 6">
    <name type="scientific">Eubacterium maltosivorans</name>
    <dbReference type="NCBI Taxonomy" id="2041044"/>
    <lineage>
        <taxon>Bacteria</taxon>
        <taxon>Bacillati</taxon>
        <taxon>Bacillota</taxon>
        <taxon>Clostridia</taxon>
        <taxon>Eubacteriales</taxon>
        <taxon>Eubacteriaceae</taxon>
        <taxon>Eubacterium</taxon>
    </lineage>
</organism>
<evidence type="ECO:0000313" key="6">
    <source>
        <dbReference type="Proteomes" id="UP000218387"/>
    </source>
</evidence>
<dbReference type="GO" id="GO:0009055">
    <property type="term" value="F:electron transfer activity"/>
    <property type="evidence" value="ECO:0007669"/>
    <property type="project" value="InterPro"/>
</dbReference>
<dbReference type="CDD" id="cd01715">
    <property type="entry name" value="ETF_alpha"/>
    <property type="match status" value="1"/>
</dbReference>
<dbReference type="PANTHER" id="PTHR43153:SF1">
    <property type="entry name" value="ELECTRON TRANSFER FLAVOPROTEIN SUBUNIT ALPHA, MITOCHONDRIAL"/>
    <property type="match status" value="1"/>
</dbReference>
<dbReference type="Proteomes" id="UP000218387">
    <property type="component" value="Chromosome"/>
</dbReference>
<dbReference type="InterPro" id="IPR029035">
    <property type="entry name" value="DHS-like_NAD/FAD-binding_dom"/>
</dbReference>
<dbReference type="InterPro" id="IPR033947">
    <property type="entry name" value="ETF_alpha_N"/>
</dbReference>
<dbReference type="PANTHER" id="PTHR43153">
    <property type="entry name" value="ELECTRON TRANSFER FLAVOPROTEIN ALPHA"/>
    <property type="match status" value="1"/>
</dbReference>
<dbReference type="GO" id="GO:0050660">
    <property type="term" value="F:flavin adenine dinucleotide binding"/>
    <property type="evidence" value="ECO:0007669"/>
    <property type="project" value="InterPro"/>
</dbReference>
<accession>A0A4P9CDJ1</accession>
<keyword evidence="6" id="KW-1185">Reference proteome</keyword>
<comment type="cofactor">
    <cofactor evidence="3">
        <name>FAD</name>
        <dbReference type="ChEBI" id="CHEBI:57692"/>
    </cofactor>
    <text evidence="3">Binds 1 FAD per dimer.</text>
</comment>
<dbReference type="Pfam" id="PF00766">
    <property type="entry name" value="ETF_alpha"/>
    <property type="match status" value="1"/>
</dbReference>
<feature type="domain" description="Electron transfer flavoprotein alpha/beta-subunit N-terminal" evidence="4">
    <location>
        <begin position="4"/>
        <end position="189"/>
    </location>
</feature>
<dbReference type="Gene3D" id="3.40.50.620">
    <property type="entry name" value="HUPs"/>
    <property type="match status" value="1"/>
</dbReference>
<evidence type="ECO:0000313" key="5">
    <source>
        <dbReference type="EMBL" id="QCT73005.1"/>
    </source>
</evidence>
<comment type="similarity">
    <text evidence="1">Belongs to the ETF alpha-subunit/FixB family.</text>
</comment>
<dbReference type="KEGG" id="emt:CPZ25_017270"/>
<evidence type="ECO:0000256" key="2">
    <source>
        <dbReference type="ARBA" id="ARBA00022630"/>
    </source>
</evidence>
<dbReference type="InterPro" id="IPR014730">
    <property type="entry name" value="ETF_a/b_N"/>
</dbReference>
<dbReference type="InterPro" id="IPR014729">
    <property type="entry name" value="Rossmann-like_a/b/a_fold"/>
</dbReference>
<dbReference type="GO" id="GO:0033539">
    <property type="term" value="P:fatty acid beta-oxidation using acyl-CoA dehydrogenase"/>
    <property type="evidence" value="ECO:0007669"/>
    <property type="project" value="TreeGrafter"/>
</dbReference>
<dbReference type="AlphaFoldDB" id="A0A4P9CDJ1"/>
<gene>
    <name evidence="5" type="ORF">CPZ25_017270</name>
</gene>